<dbReference type="PANTHER" id="PTHR12897">
    <property type="entry name" value="COLON CANCER-ASSOCIATED PROTEIN MIC1"/>
    <property type="match status" value="1"/>
</dbReference>
<dbReference type="Proteomes" id="UP001412067">
    <property type="component" value="Unassembled WGS sequence"/>
</dbReference>
<evidence type="ECO:0000313" key="2">
    <source>
        <dbReference type="EMBL" id="KAK8943444.1"/>
    </source>
</evidence>
<reference evidence="2 3" key="1">
    <citation type="journal article" date="2022" name="Nat. Plants">
        <title>Genomes of leafy and leafless Platanthera orchids illuminate the evolution of mycoheterotrophy.</title>
        <authorList>
            <person name="Li M.H."/>
            <person name="Liu K.W."/>
            <person name="Li Z."/>
            <person name="Lu H.C."/>
            <person name="Ye Q.L."/>
            <person name="Zhang D."/>
            <person name="Wang J.Y."/>
            <person name="Li Y.F."/>
            <person name="Zhong Z.M."/>
            <person name="Liu X."/>
            <person name="Yu X."/>
            <person name="Liu D.K."/>
            <person name="Tu X.D."/>
            <person name="Liu B."/>
            <person name="Hao Y."/>
            <person name="Liao X.Y."/>
            <person name="Jiang Y.T."/>
            <person name="Sun W.H."/>
            <person name="Chen J."/>
            <person name="Chen Y.Q."/>
            <person name="Ai Y."/>
            <person name="Zhai J.W."/>
            <person name="Wu S.S."/>
            <person name="Zhou Z."/>
            <person name="Hsiao Y.Y."/>
            <person name="Wu W.L."/>
            <person name="Chen Y.Y."/>
            <person name="Lin Y.F."/>
            <person name="Hsu J.L."/>
            <person name="Li C.Y."/>
            <person name="Wang Z.W."/>
            <person name="Zhao X."/>
            <person name="Zhong W.Y."/>
            <person name="Ma X.K."/>
            <person name="Ma L."/>
            <person name="Huang J."/>
            <person name="Chen G.Z."/>
            <person name="Huang M.Z."/>
            <person name="Huang L."/>
            <person name="Peng D.H."/>
            <person name="Luo Y.B."/>
            <person name="Zou S.Q."/>
            <person name="Chen S.P."/>
            <person name="Lan S."/>
            <person name="Tsai W.C."/>
            <person name="Van de Peer Y."/>
            <person name="Liu Z.J."/>
        </authorList>
    </citation>
    <scope>NUCLEOTIDE SEQUENCE [LARGE SCALE GENOMIC DNA]</scope>
    <source>
        <strain evidence="2">Lor288</strain>
    </source>
</reference>
<dbReference type="InterPro" id="IPR040371">
    <property type="entry name" value="RMC1"/>
</dbReference>
<evidence type="ECO:0000259" key="1">
    <source>
        <dbReference type="Pfam" id="PF21029"/>
    </source>
</evidence>
<gene>
    <name evidence="2" type="ORF">KSP40_PGU021965</name>
</gene>
<dbReference type="Pfam" id="PF21029">
    <property type="entry name" value="RMC1_N"/>
    <property type="match status" value="1"/>
</dbReference>
<keyword evidence="3" id="KW-1185">Reference proteome</keyword>
<sequence length="191" mass="21478">MFGSSTRDQVPRGLSGSGALSHVYIQQPPLRCSIPETHGLFYDDGNKLLLSPTSDQVLSWKIVPCTKFEPPNSDSVSEGPVLSIRYSLDKKVICIQRSDQEFQFKNRETGESFTWRCKPESKSILGFFWTDCPSCDIIFIKTRRQVGSIVCLIPVLETDGPLPRCDAEQHSLVDSKIVLAFIRAIRRLLSL</sequence>
<dbReference type="PANTHER" id="PTHR12897:SF4">
    <property type="entry name" value="REGULATOR OF MON1-CCZ1 COMPLEX"/>
    <property type="match status" value="1"/>
</dbReference>
<organism evidence="2 3">
    <name type="scientific">Platanthera guangdongensis</name>
    <dbReference type="NCBI Taxonomy" id="2320717"/>
    <lineage>
        <taxon>Eukaryota</taxon>
        <taxon>Viridiplantae</taxon>
        <taxon>Streptophyta</taxon>
        <taxon>Embryophyta</taxon>
        <taxon>Tracheophyta</taxon>
        <taxon>Spermatophyta</taxon>
        <taxon>Magnoliopsida</taxon>
        <taxon>Liliopsida</taxon>
        <taxon>Asparagales</taxon>
        <taxon>Orchidaceae</taxon>
        <taxon>Orchidoideae</taxon>
        <taxon>Orchideae</taxon>
        <taxon>Orchidinae</taxon>
        <taxon>Platanthera</taxon>
    </lineage>
</organism>
<dbReference type="EMBL" id="JBBWWR010000018">
    <property type="protein sequence ID" value="KAK8943444.1"/>
    <property type="molecule type" value="Genomic_DNA"/>
</dbReference>
<dbReference type="InterPro" id="IPR049040">
    <property type="entry name" value="RMC1_N"/>
</dbReference>
<protein>
    <recommendedName>
        <fullName evidence="1">Regulator of MON1-CCZ1 complex N-terminal domain-containing protein</fullName>
    </recommendedName>
</protein>
<comment type="caution">
    <text evidence="2">The sequence shown here is derived from an EMBL/GenBank/DDBJ whole genome shotgun (WGS) entry which is preliminary data.</text>
</comment>
<name>A0ABR2LLP2_9ASPA</name>
<feature type="domain" description="Regulator of MON1-CCZ1 complex N-terminal" evidence="1">
    <location>
        <begin position="40"/>
        <end position="143"/>
    </location>
</feature>
<accession>A0ABR2LLP2</accession>
<proteinExistence type="predicted"/>
<evidence type="ECO:0000313" key="3">
    <source>
        <dbReference type="Proteomes" id="UP001412067"/>
    </source>
</evidence>